<keyword evidence="3" id="KW-1185">Reference proteome</keyword>
<sequence length="175" mass="20077">MTERNWRIVPLAAEHTRSLAECHIACWREAYRDLVSQHVLAAFDVDRRAEQWERVRLRYPDSTTVALTGDTVIGFASGGPSRDRPPVAAREVNAIYVRAAWYGTGVAHDLMRAVLRPDADTSLWVFEENPRAQAFYRKYGFELDGTFRTEAFTPTIEVRMIRRVSSLRRGTAPRH</sequence>
<dbReference type="STRING" id="1210089.GCA_001613165_00716"/>
<dbReference type="EMBL" id="QQAZ01000007">
    <property type="protein sequence ID" value="RDI49100.1"/>
    <property type="molecule type" value="Genomic_DNA"/>
</dbReference>
<name>A0A370GZJ6_9NOCA</name>
<accession>A0A370GZJ6</accession>
<protein>
    <submittedName>
        <fullName evidence="2">Acetyltransferase (GNAT) family protein</fullName>
    </submittedName>
</protein>
<dbReference type="PROSITE" id="PS51186">
    <property type="entry name" value="GNAT"/>
    <property type="match status" value="1"/>
</dbReference>
<dbReference type="InterPro" id="IPR000182">
    <property type="entry name" value="GNAT_dom"/>
</dbReference>
<organism evidence="2 3">
    <name type="scientific">Nocardia mexicana</name>
    <dbReference type="NCBI Taxonomy" id="279262"/>
    <lineage>
        <taxon>Bacteria</taxon>
        <taxon>Bacillati</taxon>
        <taxon>Actinomycetota</taxon>
        <taxon>Actinomycetes</taxon>
        <taxon>Mycobacteriales</taxon>
        <taxon>Nocardiaceae</taxon>
        <taxon>Nocardia</taxon>
    </lineage>
</organism>
<dbReference type="AlphaFoldDB" id="A0A370GZJ6"/>
<dbReference type="Proteomes" id="UP000255355">
    <property type="component" value="Unassembled WGS sequence"/>
</dbReference>
<dbReference type="InterPro" id="IPR016181">
    <property type="entry name" value="Acyl_CoA_acyltransferase"/>
</dbReference>
<feature type="domain" description="N-acetyltransferase" evidence="1">
    <location>
        <begin position="14"/>
        <end position="165"/>
    </location>
</feature>
<gene>
    <name evidence="2" type="ORF">DFR68_107226</name>
</gene>
<keyword evidence="2" id="KW-0808">Transferase</keyword>
<evidence type="ECO:0000313" key="3">
    <source>
        <dbReference type="Proteomes" id="UP000255355"/>
    </source>
</evidence>
<dbReference type="CDD" id="cd04301">
    <property type="entry name" value="NAT_SF"/>
    <property type="match status" value="1"/>
</dbReference>
<proteinExistence type="predicted"/>
<evidence type="ECO:0000259" key="1">
    <source>
        <dbReference type="PROSITE" id="PS51186"/>
    </source>
</evidence>
<dbReference type="RefSeq" id="WP_068013757.1">
    <property type="nucleotide sequence ID" value="NZ_QQAZ01000007.1"/>
</dbReference>
<dbReference type="Gene3D" id="3.40.630.30">
    <property type="match status" value="1"/>
</dbReference>
<comment type="caution">
    <text evidence="2">The sequence shown here is derived from an EMBL/GenBank/DDBJ whole genome shotgun (WGS) entry which is preliminary data.</text>
</comment>
<dbReference type="Pfam" id="PF00583">
    <property type="entry name" value="Acetyltransf_1"/>
    <property type="match status" value="1"/>
</dbReference>
<dbReference type="GO" id="GO:0016747">
    <property type="term" value="F:acyltransferase activity, transferring groups other than amino-acyl groups"/>
    <property type="evidence" value="ECO:0007669"/>
    <property type="project" value="InterPro"/>
</dbReference>
<dbReference type="OrthoDB" id="5243635at2"/>
<dbReference type="SUPFAM" id="SSF55729">
    <property type="entry name" value="Acyl-CoA N-acyltransferases (Nat)"/>
    <property type="match status" value="1"/>
</dbReference>
<reference evidence="2 3" key="1">
    <citation type="submission" date="2018-07" db="EMBL/GenBank/DDBJ databases">
        <title>Genomic Encyclopedia of Type Strains, Phase IV (KMG-IV): sequencing the most valuable type-strain genomes for metagenomic binning, comparative biology and taxonomic classification.</title>
        <authorList>
            <person name="Goeker M."/>
        </authorList>
    </citation>
    <scope>NUCLEOTIDE SEQUENCE [LARGE SCALE GENOMIC DNA]</scope>
    <source>
        <strain evidence="2 3">DSM 44952</strain>
    </source>
</reference>
<evidence type="ECO:0000313" key="2">
    <source>
        <dbReference type="EMBL" id="RDI49100.1"/>
    </source>
</evidence>